<evidence type="ECO:0000256" key="4">
    <source>
        <dbReference type="ARBA" id="ARBA00018116"/>
    </source>
</evidence>
<feature type="compositionally biased region" description="Basic and acidic residues" evidence="14">
    <location>
        <begin position="276"/>
        <end position="292"/>
    </location>
</feature>
<evidence type="ECO:0000256" key="1">
    <source>
        <dbReference type="ARBA" id="ARBA00004434"/>
    </source>
</evidence>
<evidence type="ECO:0000256" key="10">
    <source>
        <dbReference type="ARBA" id="ARBA00023128"/>
    </source>
</evidence>
<keyword evidence="5 13" id="KW-0812">Transmembrane</keyword>
<comment type="function">
    <text evidence="12">Component of the MICOS complex, a large protein complex of the mitochondrial inner membrane that plays crucial roles in the maintenance of crista junctions, inner membrane architecture, and formation of contact sites to the outer membrane. Plays a role in keeping cristae membranes connected to the inner boundary membrane. Also promotes protein import via the mitochondrial intermembrane space assembly (MIA) pathway.</text>
</comment>
<feature type="region of interest" description="Disordered" evidence="14">
    <location>
        <begin position="99"/>
        <end position="154"/>
    </location>
</feature>
<dbReference type="AlphaFoldDB" id="A0A3M7HX27"/>
<feature type="region of interest" description="Disordered" evidence="14">
    <location>
        <begin position="1"/>
        <end position="40"/>
    </location>
</feature>
<organism evidence="15 16">
    <name type="scientific">Hortaea werneckii</name>
    <name type="common">Black yeast</name>
    <name type="synonym">Cladosporium werneckii</name>
    <dbReference type="NCBI Taxonomy" id="91943"/>
    <lineage>
        <taxon>Eukaryota</taxon>
        <taxon>Fungi</taxon>
        <taxon>Dikarya</taxon>
        <taxon>Ascomycota</taxon>
        <taxon>Pezizomycotina</taxon>
        <taxon>Dothideomycetes</taxon>
        <taxon>Dothideomycetidae</taxon>
        <taxon>Mycosphaerellales</taxon>
        <taxon>Teratosphaeriaceae</taxon>
        <taxon>Hortaea</taxon>
    </lineage>
</organism>
<evidence type="ECO:0000256" key="6">
    <source>
        <dbReference type="ARBA" id="ARBA00022792"/>
    </source>
</evidence>
<evidence type="ECO:0000313" key="15">
    <source>
        <dbReference type="EMBL" id="RMZ17817.1"/>
    </source>
</evidence>
<dbReference type="Pfam" id="PF09731">
    <property type="entry name" value="Mitofilin"/>
    <property type="match status" value="1"/>
</dbReference>
<feature type="region of interest" description="Disordered" evidence="14">
    <location>
        <begin position="228"/>
        <end position="300"/>
    </location>
</feature>
<keyword evidence="11 13" id="KW-0472">Membrane</keyword>
<feature type="compositionally biased region" description="Pro residues" evidence="14">
    <location>
        <begin position="140"/>
        <end position="151"/>
    </location>
</feature>
<dbReference type="GO" id="GO:0061617">
    <property type="term" value="C:MICOS complex"/>
    <property type="evidence" value="ECO:0007669"/>
    <property type="project" value="TreeGrafter"/>
</dbReference>
<evidence type="ECO:0000256" key="2">
    <source>
        <dbReference type="ARBA" id="ARBA00010877"/>
    </source>
</evidence>
<keyword evidence="6 13" id="KW-0999">Mitochondrion inner membrane</keyword>
<dbReference type="EMBL" id="QWIS01000002">
    <property type="protein sequence ID" value="RMZ17817.1"/>
    <property type="molecule type" value="Genomic_DNA"/>
</dbReference>
<reference evidence="15 16" key="1">
    <citation type="journal article" date="2018" name="BMC Genomics">
        <title>Genomic evidence for intraspecific hybridization in a clonal and extremely halotolerant yeast.</title>
        <authorList>
            <person name="Gostincar C."/>
            <person name="Stajich J.E."/>
            <person name="Zupancic J."/>
            <person name="Zalar P."/>
            <person name="Gunde-Cimerman N."/>
        </authorList>
    </citation>
    <scope>NUCLEOTIDE SEQUENCE [LARGE SCALE GENOMIC DNA]</scope>
    <source>
        <strain evidence="15 16">EXF-562</strain>
    </source>
</reference>
<evidence type="ECO:0000313" key="16">
    <source>
        <dbReference type="Proteomes" id="UP000280598"/>
    </source>
</evidence>
<feature type="compositionally biased region" description="Basic and acidic residues" evidence="14">
    <location>
        <begin position="256"/>
        <end position="265"/>
    </location>
</feature>
<evidence type="ECO:0000256" key="14">
    <source>
        <dbReference type="SAM" id="MobiDB-lite"/>
    </source>
</evidence>
<evidence type="ECO:0000256" key="13">
    <source>
        <dbReference type="RuleBase" id="RU363000"/>
    </source>
</evidence>
<keyword evidence="10 13" id="KW-0496">Mitochondrion</keyword>
<dbReference type="VEuPathDB" id="FungiDB:BTJ68_14289"/>
<gene>
    <name evidence="15" type="ORF">D0860_00150</name>
</gene>
<dbReference type="PANTHER" id="PTHR15415:SF7">
    <property type="entry name" value="MICOS COMPLEX SUBUNIT MIC60"/>
    <property type="match status" value="1"/>
</dbReference>
<comment type="subunit">
    <text evidence="3 13">Component of the mitochondrial contact site and cristae organizing system (MICOS) complex.</text>
</comment>
<evidence type="ECO:0000256" key="3">
    <source>
        <dbReference type="ARBA" id="ARBA00011875"/>
    </source>
</evidence>
<accession>A0A3M7HX27</accession>
<evidence type="ECO:0000256" key="9">
    <source>
        <dbReference type="ARBA" id="ARBA00023054"/>
    </source>
</evidence>
<sequence>MEVAGQAQDSGGGAGGEKVGVSGTQQFATAGPVPKQESSVVATSTFYPDATRRLLQTIHVSLLCSSTMLRSAVARSGARAGRGFAPRTQWQFRRTFADAPPDRTVLPGSHSASAAGVPQAPVLGENPPPPQQAAPSQVPKEPPPPPSSTPPKPRRRFRKFLLTMFLLTALGYGGGVWYSLQSDNFHDFFTEFVPYGEDVVAYFEEREFRKRFPVKEYNDNKWQQIRGENKVTIGRQSGVGPKAAEKSDSTASSANKVHEGAKPQPEKAQQTPGAASDREKTQAVESAKKSEDVSSAAKAAPAVDHVNIAQATEPVVQNLVNMVNGVIAAVNASPEDASKYSSTIQTMKNNVEKVISDISTMKDSAAQEAEQALKNAHTEFDSAAKELVSRLEHELRAQEGKWREEYESERERLSSTYQNRLRAELEAAEKVSEEKNKNALLEQEIALQKAYMQTVADKVEAERNGRLAKIDALSESVSELDKLTGEWNQVLDATLRTQHLQIAVEAVRAKVLESEYPTPFLNELVALKEVSGEDEVVNAAIASINPLAYQRGIPSPASLIERFRRVASEVRKASLLPEDAGVASHAASAVLSRMMFAKKSDRGLPEGDDVEATLARTEVLLEEGDLDAAAREMNGLKGWAGVLSRDWVGECRRVLEVRQAVEVIATEARLQSLLVE</sequence>
<evidence type="ECO:0000256" key="5">
    <source>
        <dbReference type="ARBA" id="ARBA00022692"/>
    </source>
</evidence>
<dbReference type="Proteomes" id="UP000280598">
    <property type="component" value="Unassembled WGS sequence"/>
</dbReference>
<keyword evidence="7" id="KW-0809">Transit peptide</keyword>
<keyword evidence="8 13" id="KW-1133">Transmembrane helix</keyword>
<comment type="subcellular location">
    <subcellularLocation>
        <location evidence="1 13">Mitochondrion inner membrane</location>
        <topology evidence="1 13">Single-pass membrane protein</topology>
    </subcellularLocation>
</comment>
<evidence type="ECO:0000256" key="7">
    <source>
        <dbReference type="ARBA" id="ARBA00022946"/>
    </source>
</evidence>
<dbReference type="InterPro" id="IPR019133">
    <property type="entry name" value="MIC60"/>
</dbReference>
<keyword evidence="9" id="KW-0175">Coiled coil</keyword>
<dbReference type="GO" id="GO:0042407">
    <property type="term" value="P:cristae formation"/>
    <property type="evidence" value="ECO:0007669"/>
    <property type="project" value="TreeGrafter"/>
</dbReference>
<evidence type="ECO:0000256" key="8">
    <source>
        <dbReference type="ARBA" id="ARBA00022989"/>
    </source>
</evidence>
<feature type="transmembrane region" description="Helical" evidence="13">
    <location>
        <begin position="160"/>
        <end position="180"/>
    </location>
</feature>
<evidence type="ECO:0000256" key="12">
    <source>
        <dbReference type="ARBA" id="ARBA00025571"/>
    </source>
</evidence>
<protein>
    <recommendedName>
        <fullName evidence="4 13">MICOS complex subunit MIC60</fullName>
    </recommendedName>
    <alternativeName>
        <fullName evidence="13">Mitofilin</fullName>
    </alternativeName>
</protein>
<name>A0A3M7HX27_HORWE</name>
<comment type="caution">
    <text evidence="15">The sequence shown here is derived from an EMBL/GenBank/DDBJ whole genome shotgun (WGS) entry which is preliminary data.</text>
</comment>
<proteinExistence type="inferred from homology"/>
<comment type="similarity">
    <text evidence="2 13">Belongs to the MICOS complex subunit Mic60 family.</text>
</comment>
<evidence type="ECO:0000256" key="11">
    <source>
        <dbReference type="ARBA" id="ARBA00023136"/>
    </source>
</evidence>
<dbReference type="PANTHER" id="PTHR15415">
    <property type="entry name" value="MITOFILIN"/>
    <property type="match status" value="1"/>
</dbReference>